<feature type="transmembrane region" description="Helical" evidence="5">
    <location>
        <begin position="117"/>
        <end position="143"/>
    </location>
</feature>
<keyword evidence="4 5" id="KW-0472">Membrane</keyword>
<feature type="transmembrane region" description="Helical" evidence="5">
    <location>
        <begin position="6"/>
        <end position="23"/>
    </location>
</feature>
<evidence type="ECO:0000256" key="3">
    <source>
        <dbReference type="ARBA" id="ARBA00022989"/>
    </source>
</evidence>
<dbReference type="Pfam" id="PF04116">
    <property type="entry name" value="FA_hydroxylase"/>
    <property type="match status" value="1"/>
</dbReference>
<evidence type="ECO:0000259" key="6">
    <source>
        <dbReference type="Pfam" id="PF04116"/>
    </source>
</evidence>
<organism evidence="7 8">
    <name type="scientific">Leptospira ainlahdjerensis</name>
    <dbReference type="NCBI Taxonomy" id="2810033"/>
    <lineage>
        <taxon>Bacteria</taxon>
        <taxon>Pseudomonadati</taxon>
        <taxon>Spirochaetota</taxon>
        <taxon>Spirochaetia</taxon>
        <taxon>Leptospirales</taxon>
        <taxon>Leptospiraceae</taxon>
        <taxon>Leptospira</taxon>
    </lineage>
</organism>
<protein>
    <submittedName>
        <fullName evidence="7">Sterol desaturase family protein</fullName>
    </submittedName>
</protein>
<name>A0ABS2U924_9LEPT</name>
<evidence type="ECO:0000313" key="7">
    <source>
        <dbReference type="EMBL" id="MBM9576871.1"/>
    </source>
</evidence>
<evidence type="ECO:0000256" key="2">
    <source>
        <dbReference type="ARBA" id="ARBA00022692"/>
    </source>
</evidence>
<dbReference type="InterPro" id="IPR050307">
    <property type="entry name" value="Sterol_Desaturase_Related"/>
</dbReference>
<evidence type="ECO:0000313" key="8">
    <source>
        <dbReference type="Proteomes" id="UP000724686"/>
    </source>
</evidence>
<dbReference type="Proteomes" id="UP000724686">
    <property type="component" value="Unassembled WGS sequence"/>
</dbReference>
<keyword evidence="3 5" id="KW-1133">Transmembrane helix</keyword>
<feature type="transmembrane region" description="Helical" evidence="5">
    <location>
        <begin position="35"/>
        <end position="56"/>
    </location>
</feature>
<reference evidence="7 8" key="1">
    <citation type="submission" date="2021-02" db="EMBL/GenBank/DDBJ databases">
        <title>Leptospira ainlahdjerensis sp. nov., Leptospira ainazelensis sp. nov., Leptospira abararensis sp. nov. and Leptospira chreensis sp. nov., four new species isolated from water sources in Algeria.</title>
        <authorList>
            <person name="Amara Korba A."/>
            <person name="Kainiu M."/>
            <person name="Vincent A.T."/>
            <person name="Mariet J.-F."/>
            <person name="Veyrier F.J."/>
            <person name="Goarant C."/>
            <person name="Picardeau M."/>
        </authorList>
    </citation>
    <scope>NUCLEOTIDE SEQUENCE [LARGE SCALE GENOMIC DNA]</scope>
    <source>
        <strain evidence="7 8">201903070</strain>
    </source>
</reference>
<evidence type="ECO:0000256" key="4">
    <source>
        <dbReference type="ARBA" id="ARBA00023136"/>
    </source>
</evidence>
<feature type="transmembrane region" description="Helical" evidence="5">
    <location>
        <begin position="68"/>
        <end position="86"/>
    </location>
</feature>
<gene>
    <name evidence="7" type="ORF">JWG45_06855</name>
</gene>
<evidence type="ECO:0000256" key="1">
    <source>
        <dbReference type="ARBA" id="ARBA00004370"/>
    </source>
</evidence>
<dbReference type="EMBL" id="JAFFPU010000027">
    <property type="protein sequence ID" value="MBM9576871.1"/>
    <property type="molecule type" value="Genomic_DNA"/>
</dbReference>
<comment type="subcellular location">
    <subcellularLocation>
        <location evidence="1">Membrane</location>
    </subcellularLocation>
</comment>
<dbReference type="InterPro" id="IPR006694">
    <property type="entry name" value="Fatty_acid_hydroxylase"/>
</dbReference>
<comment type="caution">
    <text evidence="7">The sequence shown here is derived from an EMBL/GenBank/DDBJ whole genome shotgun (WGS) entry which is preliminary data.</text>
</comment>
<keyword evidence="2 5" id="KW-0812">Transmembrane</keyword>
<proteinExistence type="predicted"/>
<accession>A0ABS2U924</accession>
<dbReference type="RefSeq" id="WP_205279021.1">
    <property type="nucleotide sequence ID" value="NZ_JAFFPU010000027.1"/>
</dbReference>
<keyword evidence="8" id="KW-1185">Reference proteome</keyword>
<evidence type="ECO:0000256" key="5">
    <source>
        <dbReference type="SAM" id="Phobius"/>
    </source>
</evidence>
<dbReference type="PANTHER" id="PTHR11863">
    <property type="entry name" value="STEROL DESATURASE"/>
    <property type="match status" value="1"/>
</dbReference>
<feature type="domain" description="Fatty acid hydroxylase" evidence="6">
    <location>
        <begin position="79"/>
        <end position="209"/>
    </location>
</feature>
<sequence length="246" mass="28868">MDLWYIWLIVLFFIFFALIEKVFKAKDYPRTKFWKVRGVISTLCYLAVSISAPLLWDAWLSERSLLDLTAFSFWVTIPIAFFSYELSQYVWHRSMHTFSPLWRVFHQMHHSAESFDVYGAFYFSLADMIGFTFLTSFALVFLIGVPANAAITAGLMHTFLGIFQHVNFKTPRWLGFLVHRPENHAYHHAKDIHSFNYGNTPFFDFLFRTFKNPETFPNDVGFYEGASLRILEMHLAKDVSKPNLKV</sequence>